<evidence type="ECO:0000256" key="1">
    <source>
        <dbReference type="ARBA" id="ARBA00022741"/>
    </source>
</evidence>
<dbReference type="InterPro" id="IPR050117">
    <property type="entry name" value="MAPK"/>
</dbReference>
<dbReference type="Pfam" id="PF00069">
    <property type="entry name" value="Pkinase"/>
    <property type="match status" value="1"/>
</dbReference>
<dbReference type="EMBL" id="BDIP01000479">
    <property type="protein sequence ID" value="GIQ81728.1"/>
    <property type="molecule type" value="Genomic_DNA"/>
</dbReference>
<dbReference type="GO" id="GO:0004672">
    <property type="term" value="F:protein kinase activity"/>
    <property type="evidence" value="ECO:0007669"/>
    <property type="project" value="InterPro"/>
</dbReference>
<keyword evidence="6" id="KW-1185">Reference proteome</keyword>
<evidence type="ECO:0000313" key="6">
    <source>
        <dbReference type="Proteomes" id="UP000265618"/>
    </source>
</evidence>
<comment type="caution">
    <text evidence="5">The sequence shown here is derived from an EMBL/GenBank/DDBJ whole genome shotgun (WGS) entry which is preliminary data.</text>
</comment>
<proteinExistence type="predicted"/>
<name>A0A9K3CST0_9EUKA</name>
<dbReference type="InterPro" id="IPR011009">
    <property type="entry name" value="Kinase-like_dom_sf"/>
</dbReference>
<feature type="region of interest" description="Disordered" evidence="3">
    <location>
        <begin position="211"/>
        <end position="236"/>
    </location>
</feature>
<keyword evidence="1" id="KW-0547">Nucleotide-binding</keyword>
<evidence type="ECO:0000256" key="3">
    <source>
        <dbReference type="SAM" id="MobiDB-lite"/>
    </source>
</evidence>
<organism evidence="5 6">
    <name type="scientific">Kipferlia bialata</name>
    <dbReference type="NCBI Taxonomy" id="797122"/>
    <lineage>
        <taxon>Eukaryota</taxon>
        <taxon>Metamonada</taxon>
        <taxon>Carpediemonas-like organisms</taxon>
        <taxon>Kipferlia</taxon>
    </lineage>
</organism>
<sequence>SPFRPADIKRLVTQLLVSEVALWGAHRFHRDLKPANILYSNDGKIRVTDFGLSCKISPAPLFHTPQMVTLWYRAPEVCLSSSAYTEYVDMFSIGLVILHLLKGSPILRPQRESAMIDMCVGLIGAPSHRECRELDSLCGVSSRSALLLPTSSAPESIEKRAMRLRQRVPTLANKEYAGLDQLIVQCLTWVPYERPTPSEALEHPWFQQAPAPTPEALMPSFPASHIRRQRKKSRNN</sequence>
<dbReference type="InterPro" id="IPR000719">
    <property type="entry name" value="Prot_kinase_dom"/>
</dbReference>
<dbReference type="PROSITE" id="PS50011">
    <property type="entry name" value="PROTEIN_KINASE_DOM"/>
    <property type="match status" value="1"/>
</dbReference>
<gene>
    <name evidence="5" type="ORF">KIPB_002734</name>
</gene>
<dbReference type="AlphaFoldDB" id="A0A9K3CST0"/>
<protein>
    <recommendedName>
        <fullName evidence="4">Protein kinase domain-containing protein</fullName>
    </recommendedName>
</protein>
<dbReference type="Gene3D" id="1.10.510.10">
    <property type="entry name" value="Transferase(Phosphotransferase) domain 1"/>
    <property type="match status" value="1"/>
</dbReference>
<dbReference type="Proteomes" id="UP000265618">
    <property type="component" value="Unassembled WGS sequence"/>
</dbReference>
<evidence type="ECO:0000313" key="5">
    <source>
        <dbReference type="EMBL" id="GIQ81728.1"/>
    </source>
</evidence>
<accession>A0A9K3CST0</accession>
<dbReference type="GO" id="GO:0005524">
    <property type="term" value="F:ATP binding"/>
    <property type="evidence" value="ECO:0007669"/>
    <property type="project" value="UniProtKB-KW"/>
</dbReference>
<dbReference type="SUPFAM" id="SSF56112">
    <property type="entry name" value="Protein kinase-like (PK-like)"/>
    <property type="match status" value="1"/>
</dbReference>
<reference evidence="5 6" key="1">
    <citation type="journal article" date="2018" name="PLoS ONE">
        <title>The draft genome of Kipferlia bialata reveals reductive genome evolution in fornicate parasites.</title>
        <authorList>
            <person name="Tanifuji G."/>
            <person name="Takabayashi S."/>
            <person name="Kume K."/>
            <person name="Takagi M."/>
            <person name="Nakayama T."/>
            <person name="Kamikawa R."/>
            <person name="Inagaki Y."/>
            <person name="Hashimoto T."/>
        </authorList>
    </citation>
    <scope>NUCLEOTIDE SEQUENCE [LARGE SCALE GENOMIC DNA]</scope>
    <source>
        <strain evidence="5">NY0173</strain>
    </source>
</reference>
<dbReference type="OrthoDB" id="1732493at2759"/>
<dbReference type="PANTHER" id="PTHR24055">
    <property type="entry name" value="MITOGEN-ACTIVATED PROTEIN KINASE"/>
    <property type="match status" value="1"/>
</dbReference>
<feature type="domain" description="Protein kinase" evidence="4">
    <location>
        <begin position="1"/>
        <end position="206"/>
    </location>
</feature>
<keyword evidence="2" id="KW-0067">ATP-binding</keyword>
<dbReference type="SMART" id="SM00220">
    <property type="entry name" value="S_TKc"/>
    <property type="match status" value="1"/>
</dbReference>
<feature type="compositionally biased region" description="Basic residues" evidence="3">
    <location>
        <begin position="225"/>
        <end position="236"/>
    </location>
</feature>
<feature type="non-terminal residue" evidence="5">
    <location>
        <position position="236"/>
    </location>
</feature>
<evidence type="ECO:0000256" key="2">
    <source>
        <dbReference type="ARBA" id="ARBA00022840"/>
    </source>
</evidence>
<evidence type="ECO:0000259" key="4">
    <source>
        <dbReference type="PROSITE" id="PS50011"/>
    </source>
</evidence>